<accession>A0A5C3MV77</accession>
<proteinExistence type="predicted"/>
<dbReference type="GO" id="GO:0008270">
    <property type="term" value="F:zinc ion binding"/>
    <property type="evidence" value="ECO:0007669"/>
    <property type="project" value="UniProtKB-KW"/>
</dbReference>
<dbReference type="InterPro" id="IPR052035">
    <property type="entry name" value="ZnF_BED_domain_contain"/>
</dbReference>
<evidence type="ECO:0000256" key="6">
    <source>
        <dbReference type="SAM" id="MobiDB-lite"/>
    </source>
</evidence>
<gene>
    <name evidence="7" type="ORF">OE88DRAFT_495207</name>
</gene>
<evidence type="ECO:0000256" key="2">
    <source>
        <dbReference type="ARBA" id="ARBA00022723"/>
    </source>
</evidence>
<dbReference type="Proteomes" id="UP000305948">
    <property type="component" value="Unassembled WGS sequence"/>
</dbReference>
<dbReference type="EMBL" id="ML213518">
    <property type="protein sequence ID" value="TFK48722.1"/>
    <property type="molecule type" value="Genomic_DNA"/>
</dbReference>
<reference evidence="7 8" key="1">
    <citation type="journal article" date="2019" name="Nat. Ecol. Evol.">
        <title>Megaphylogeny resolves global patterns of mushroom evolution.</title>
        <authorList>
            <person name="Varga T."/>
            <person name="Krizsan K."/>
            <person name="Foldi C."/>
            <person name="Dima B."/>
            <person name="Sanchez-Garcia M."/>
            <person name="Sanchez-Ramirez S."/>
            <person name="Szollosi G.J."/>
            <person name="Szarkandi J.G."/>
            <person name="Papp V."/>
            <person name="Albert L."/>
            <person name="Andreopoulos W."/>
            <person name="Angelini C."/>
            <person name="Antonin V."/>
            <person name="Barry K.W."/>
            <person name="Bougher N.L."/>
            <person name="Buchanan P."/>
            <person name="Buyck B."/>
            <person name="Bense V."/>
            <person name="Catcheside P."/>
            <person name="Chovatia M."/>
            <person name="Cooper J."/>
            <person name="Damon W."/>
            <person name="Desjardin D."/>
            <person name="Finy P."/>
            <person name="Geml J."/>
            <person name="Haridas S."/>
            <person name="Hughes K."/>
            <person name="Justo A."/>
            <person name="Karasinski D."/>
            <person name="Kautmanova I."/>
            <person name="Kiss B."/>
            <person name="Kocsube S."/>
            <person name="Kotiranta H."/>
            <person name="LaButti K.M."/>
            <person name="Lechner B.E."/>
            <person name="Liimatainen K."/>
            <person name="Lipzen A."/>
            <person name="Lukacs Z."/>
            <person name="Mihaltcheva S."/>
            <person name="Morgado L.N."/>
            <person name="Niskanen T."/>
            <person name="Noordeloos M.E."/>
            <person name="Ohm R.A."/>
            <person name="Ortiz-Santana B."/>
            <person name="Ovrebo C."/>
            <person name="Racz N."/>
            <person name="Riley R."/>
            <person name="Savchenko A."/>
            <person name="Shiryaev A."/>
            <person name="Soop K."/>
            <person name="Spirin V."/>
            <person name="Szebenyi C."/>
            <person name="Tomsovsky M."/>
            <person name="Tulloss R.E."/>
            <person name="Uehling J."/>
            <person name="Grigoriev I.V."/>
            <person name="Vagvolgyi C."/>
            <person name="Papp T."/>
            <person name="Martin F.M."/>
            <person name="Miettinen O."/>
            <person name="Hibbett D.S."/>
            <person name="Nagy L.G."/>
        </authorList>
    </citation>
    <scope>NUCLEOTIDE SEQUENCE [LARGE SCALE GENOMIC DNA]</scope>
    <source>
        <strain evidence="7 8">OMC1185</strain>
    </source>
</reference>
<feature type="compositionally biased region" description="Acidic residues" evidence="6">
    <location>
        <begin position="77"/>
        <end position="93"/>
    </location>
</feature>
<evidence type="ECO:0000313" key="8">
    <source>
        <dbReference type="Proteomes" id="UP000305948"/>
    </source>
</evidence>
<feature type="region of interest" description="Disordered" evidence="6">
    <location>
        <begin position="30"/>
        <end position="94"/>
    </location>
</feature>
<evidence type="ECO:0000256" key="1">
    <source>
        <dbReference type="ARBA" id="ARBA00004123"/>
    </source>
</evidence>
<keyword evidence="5" id="KW-0539">Nucleus</keyword>
<evidence type="ECO:0000313" key="7">
    <source>
        <dbReference type="EMBL" id="TFK48722.1"/>
    </source>
</evidence>
<protein>
    <recommendedName>
        <fullName evidence="9">BED-type domain-containing protein</fullName>
    </recommendedName>
</protein>
<dbReference type="STRING" id="5364.A0A5C3MV77"/>
<comment type="subcellular location">
    <subcellularLocation>
        <location evidence="1">Nucleus</location>
    </subcellularLocation>
</comment>
<keyword evidence="2" id="KW-0479">Metal-binding</keyword>
<dbReference type="OrthoDB" id="2690041at2759"/>
<feature type="compositionally biased region" description="Pro residues" evidence="6">
    <location>
        <begin position="34"/>
        <end position="47"/>
    </location>
</feature>
<keyword evidence="3" id="KW-0863">Zinc-finger</keyword>
<dbReference type="PANTHER" id="PTHR46481">
    <property type="entry name" value="ZINC FINGER BED DOMAIN-CONTAINING PROTEIN 4"/>
    <property type="match status" value="1"/>
</dbReference>
<feature type="region of interest" description="Disordered" evidence="6">
    <location>
        <begin position="199"/>
        <end position="222"/>
    </location>
</feature>
<name>A0A5C3MV77_9AGAM</name>
<keyword evidence="4" id="KW-0862">Zinc</keyword>
<dbReference type="AlphaFoldDB" id="A0A5C3MV77"/>
<sequence>MSTGQSPQNSATGTYPYYPYYNYYQAVQHAGTIPPSPMPGHPWPPGGPVTGGPSIAKRPGDDQSDAGPSKRHRANDDGDEEEDDASDNEDEDVSGSAIAAVSNAQLDKRPSLTNLSKQVATDVWRFVRPLQTRDKPAVLPPEGPNLYTKPDAPFVGCKLCSGWKTWKCIVGMTSTIRNHLRSAHRDEYERICREENLKYSGDPPYSTPSGPATSAAMHPSAYPPRPPYPGAYSYPHPPAAPLQPSQARTSYYGEPPRKGTASDVWRFLRPLETRDKPDGWTPPSEEVILSKKPEAPFVGCKLCTPAWRVWKCIDGMTSTIRVHLRKEHQETYDRTVLAEGLKQLHPYAKGFRPSDLAPQFPSPSPYTGPSQSERDRPRWATNTIATDVWYFMRGLEVREQPPNWREPVNEPILDKKPNTPFLGCKLCTQRGQWRTWKCINGMSSTIRKHLQNDHGEIYASVCKTINLKAPVDDGPPLDAELEERVQDVDAQPALDPSLVALSYPHLDKGKVSVRMGAKPKERPDKGFSTEMFLDKLVRYVVASGQPLDVVEEPEFRSLLLFLGRSLAEIDLPDRQKLAQLVEGKYQQEQVKMIEELRDSSGRVSLAVELVEKTGAPLRLAVTAHWCASAEDDGLGLKSRMIAFRTIPEHPEGGADPAIVSNVIHSTLTTFGLHNKLGVVTLGDALFDNHVRSALNQLLIQTGYQAADYLRNFLPIINDAMESGLEVLTSTSPLIGGIASDQSSELSQALLENKRYLEALGRNPISRAHDLVSALADSPDRLVVLEELKAEEGEESGAGGLLQEDGRWSAKYLMIERLMALQPVVSRLLKDEEQAEIAHYALDDAEAEVLNDIKEFLRCAFAVHEMVGEEKLPLAVMAVPLYEQLLTVLKEFQQSLPELNSAISVAATKLEEALIECRKSDVYSLAISVSGLCRCWFCLILMVPVR</sequence>
<dbReference type="PANTHER" id="PTHR46481:SF10">
    <property type="entry name" value="ZINC FINGER BED DOMAIN-CONTAINING PROTEIN 39"/>
    <property type="match status" value="1"/>
</dbReference>
<keyword evidence="8" id="KW-1185">Reference proteome</keyword>
<evidence type="ECO:0000256" key="4">
    <source>
        <dbReference type="ARBA" id="ARBA00022833"/>
    </source>
</evidence>
<feature type="region of interest" description="Disordered" evidence="6">
    <location>
        <begin position="352"/>
        <end position="378"/>
    </location>
</feature>
<organism evidence="7 8">
    <name type="scientific">Heliocybe sulcata</name>
    <dbReference type="NCBI Taxonomy" id="5364"/>
    <lineage>
        <taxon>Eukaryota</taxon>
        <taxon>Fungi</taxon>
        <taxon>Dikarya</taxon>
        <taxon>Basidiomycota</taxon>
        <taxon>Agaricomycotina</taxon>
        <taxon>Agaricomycetes</taxon>
        <taxon>Gloeophyllales</taxon>
        <taxon>Gloeophyllaceae</taxon>
        <taxon>Heliocybe</taxon>
    </lineage>
</organism>
<evidence type="ECO:0000256" key="5">
    <source>
        <dbReference type="ARBA" id="ARBA00023242"/>
    </source>
</evidence>
<evidence type="ECO:0000256" key="3">
    <source>
        <dbReference type="ARBA" id="ARBA00022771"/>
    </source>
</evidence>
<dbReference type="GO" id="GO:0005634">
    <property type="term" value="C:nucleus"/>
    <property type="evidence" value="ECO:0007669"/>
    <property type="project" value="UniProtKB-SubCell"/>
</dbReference>
<evidence type="ECO:0008006" key="9">
    <source>
        <dbReference type="Google" id="ProtNLM"/>
    </source>
</evidence>